<dbReference type="EMBL" id="CAACVG010009172">
    <property type="protein sequence ID" value="VEN52321.1"/>
    <property type="molecule type" value="Genomic_DNA"/>
</dbReference>
<accession>A0A653CWR7</accession>
<dbReference type="PANTHER" id="PTHR45823:SF1">
    <property type="entry name" value="T-SNARE COILED-COIL HOMOLOGY DOMAIN-CONTAINING PROTEIN"/>
    <property type="match status" value="1"/>
</dbReference>
<protein>
    <submittedName>
        <fullName evidence="1">Uncharacterized protein</fullName>
    </submittedName>
</protein>
<dbReference type="Proteomes" id="UP000410492">
    <property type="component" value="Unassembled WGS sequence"/>
</dbReference>
<feature type="non-terminal residue" evidence="1">
    <location>
        <position position="118"/>
    </location>
</feature>
<organism evidence="1 2">
    <name type="scientific">Callosobruchus maculatus</name>
    <name type="common">Southern cowpea weevil</name>
    <name type="synonym">Pulse bruchid</name>
    <dbReference type="NCBI Taxonomy" id="64391"/>
    <lineage>
        <taxon>Eukaryota</taxon>
        <taxon>Metazoa</taxon>
        <taxon>Ecdysozoa</taxon>
        <taxon>Arthropoda</taxon>
        <taxon>Hexapoda</taxon>
        <taxon>Insecta</taxon>
        <taxon>Pterygota</taxon>
        <taxon>Neoptera</taxon>
        <taxon>Endopterygota</taxon>
        <taxon>Coleoptera</taxon>
        <taxon>Polyphaga</taxon>
        <taxon>Cucujiformia</taxon>
        <taxon>Chrysomeloidea</taxon>
        <taxon>Chrysomelidae</taxon>
        <taxon>Bruchinae</taxon>
        <taxon>Bruchini</taxon>
        <taxon>Callosobruchus</taxon>
    </lineage>
</organism>
<reference evidence="1 2" key="1">
    <citation type="submission" date="2019-01" db="EMBL/GenBank/DDBJ databases">
        <authorList>
            <person name="Sayadi A."/>
        </authorList>
    </citation>
    <scope>NUCLEOTIDE SEQUENCE [LARGE SCALE GENOMIC DNA]</scope>
</reference>
<dbReference type="AlphaFoldDB" id="A0A653CWR7"/>
<dbReference type="PANTHER" id="PTHR45823">
    <property type="entry name" value="T-SNARE COILED-COIL HOMOLOGY DOMAIN-CONTAINING PROTEIN"/>
    <property type="match status" value="1"/>
</dbReference>
<dbReference type="OrthoDB" id="6713831at2759"/>
<proteinExistence type="predicted"/>
<gene>
    <name evidence="1" type="ORF">CALMAC_LOCUS12501</name>
</gene>
<evidence type="ECO:0000313" key="2">
    <source>
        <dbReference type="Proteomes" id="UP000410492"/>
    </source>
</evidence>
<keyword evidence="2" id="KW-1185">Reference proteome</keyword>
<evidence type="ECO:0000313" key="1">
    <source>
        <dbReference type="EMBL" id="VEN52321.1"/>
    </source>
</evidence>
<sequence>MEDRVKEIVREELRELGERKRCLTAVPPAFPDRHSGVVAKPYPCNGKSSWVIYYMQFENIARMNNWSNEGKACVLTSMLRDPAAAILENLCSSDLRDYDKITSALKLRFGDVHLTELL</sequence>
<name>A0A653CWR7_CALMS</name>